<reference evidence="6 7" key="1">
    <citation type="submission" date="2024-01" db="EMBL/GenBank/DDBJ databases">
        <title>The genome of the rayed Mediterranean limpet Patella caerulea (Linnaeus, 1758).</title>
        <authorList>
            <person name="Anh-Thu Weber A."/>
            <person name="Halstead-Nussloch G."/>
        </authorList>
    </citation>
    <scope>NUCLEOTIDE SEQUENCE [LARGE SCALE GENOMIC DNA]</scope>
    <source>
        <strain evidence="6">AATW-2023a</strain>
        <tissue evidence="6">Whole specimen</tissue>
    </source>
</reference>
<feature type="transmembrane region" description="Helical" evidence="5">
    <location>
        <begin position="72"/>
        <end position="93"/>
    </location>
</feature>
<proteinExistence type="predicted"/>
<dbReference type="Proteomes" id="UP001347796">
    <property type="component" value="Unassembled WGS sequence"/>
</dbReference>
<dbReference type="PANTHER" id="PTHR10671">
    <property type="entry name" value="EPITHELIAL MEMBRANE PROTEIN-RELATED"/>
    <property type="match status" value="1"/>
</dbReference>
<name>A0AAN8IZS3_PATCE</name>
<evidence type="ECO:0000256" key="4">
    <source>
        <dbReference type="ARBA" id="ARBA00023136"/>
    </source>
</evidence>
<dbReference type="AlphaFoldDB" id="A0AAN8IZS3"/>
<evidence type="ECO:0000256" key="2">
    <source>
        <dbReference type="ARBA" id="ARBA00022692"/>
    </source>
</evidence>
<evidence type="ECO:0000256" key="5">
    <source>
        <dbReference type="SAM" id="Phobius"/>
    </source>
</evidence>
<dbReference type="Pfam" id="PF00822">
    <property type="entry name" value="PMP22_Claudin"/>
    <property type="match status" value="1"/>
</dbReference>
<sequence>MPEIGGYSLFTLLAICLAGVGCLFHVIGLSVVYWIVLDPFVSGVGTGLWQSCAYGSCQSYPSRPDYLKATQAFVIIGLLAGVGGLVLSVISLLKKQKIICMMAGVACFAAAGCILIAIIVFGAENTLITERTQYGWGFILCILSIFPFVPAGALNLLETKHTS</sequence>
<accession>A0AAN8IZS3</accession>
<feature type="transmembrane region" description="Helical" evidence="5">
    <location>
        <begin position="134"/>
        <end position="157"/>
    </location>
</feature>
<organism evidence="6 7">
    <name type="scientific">Patella caerulea</name>
    <name type="common">Rayed Mediterranean limpet</name>
    <dbReference type="NCBI Taxonomy" id="87958"/>
    <lineage>
        <taxon>Eukaryota</taxon>
        <taxon>Metazoa</taxon>
        <taxon>Spiralia</taxon>
        <taxon>Lophotrochozoa</taxon>
        <taxon>Mollusca</taxon>
        <taxon>Gastropoda</taxon>
        <taxon>Patellogastropoda</taxon>
        <taxon>Patelloidea</taxon>
        <taxon>Patellidae</taxon>
        <taxon>Patella</taxon>
    </lineage>
</organism>
<keyword evidence="4 5" id="KW-0472">Membrane</keyword>
<dbReference type="PANTHER" id="PTHR10671:SF108">
    <property type="entry name" value="CLAUDIN FAMILY PROTEIN-RELATED"/>
    <property type="match status" value="1"/>
</dbReference>
<gene>
    <name evidence="6" type="ORF">SNE40_022603</name>
</gene>
<dbReference type="InterPro" id="IPR050579">
    <property type="entry name" value="PMP-22/EMP/MP20-like"/>
</dbReference>
<dbReference type="Gene3D" id="1.20.140.150">
    <property type="match status" value="1"/>
</dbReference>
<keyword evidence="3 5" id="KW-1133">Transmembrane helix</keyword>
<comment type="subcellular location">
    <subcellularLocation>
        <location evidence="1">Membrane</location>
        <topology evidence="1">Multi-pass membrane protein</topology>
    </subcellularLocation>
</comment>
<evidence type="ECO:0000256" key="1">
    <source>
        <dbReference type="ARBA" id="ARBA00004141"/>
    </source>
</evidence>
<keyword evidence="2 5" id="KW-0812">Transmembrane</keyword>
<dbReference type="GO" id="GO:0005886">
    <property type="term" value="C:plasma membrane"/>
    <property type="evidence" value="ECO:0007669"/>
    <property type="project" value="TreeGrafter"/>
</dbReference>
<evidence type="ECO:0000256" key="3">
    <source>
        <dbReference type="ARBA" id="ARBA00022989"/>
    </source>
</evidence>
<comment type="caution">
    <text evidence="6">The sequence shown here is derived from an EMBL/GenBank/DDBJ whole genome shotgun (WGS) entry which is preliminary data.</text>
</comment>
<evidence type="ECO:0000313" key="6">
    <source>
        <dbReference type="EMBL" id="KAK6165738.1"/>
    </source>
</evidence>
<evidence type="ECO:0000313" key="7">
    <source>
        <dbReference type="Proteomes" id="UP001347796"/>
    </source>
</evidence>
<keyword evidence="7" id="KW-1185">Reference proteome</keyword>
<dbReference type="EMBL" id="JAZGQO010000021">
    <property type="protein sequence ID" value="KAK6165738.1"/>
    <property type="molecule type" value="Genomic_DNA"/>
</dbReference>
<dbReference type="InterPro" id="IPR004031">
    <property type="entry name" value="PMP22/EMP/MP20/Claudin"/>
</dbReference>
<protein>
    <submittedName>
        <fullName evidence="6">Uncharacterized protein</fullName>
    </submittedName>
</protein>
<feature type="transmembrane region" description="Helical" evidence="5">
    <location>
        <begin position="12"/>
        <end position="36"/>
    </location>
</feature>
<feature type="transmembrane region" description="Helical" evidence="5">
    <location>
        <begin position="100"/>
        <end position="122"/>
    </location>
</feature>